<proteinExistence type="predicted"/>
<dbReference type="STRING" id="926571.NVIE_013220"/>
<dbReference type="OrthoDB" id="6177at2157"/>
<organism evidence="1 2">
    <name type="scientific">Nitrososphaera viennensis EN76</name>
    <dbReference type="NCBI Taxonomy" id="926571"/>
    <lineage>
        <taxon>Archaea</taxon>
        <taxon>Nitrososphaerota</taxon>
        <taxon>Nitrososphaeria</taxon>
        <taxon>Nitrososphaerales</taxon>
        <taxon>Nitrososphaeraceae</taxon>
        <taxon>Nitrososphaera</taxon>
    </lineage>
</organism>
<dbReference type="KEGG" id="nvn:NVIE_013220"/>
<name>A0A060HQW0_9ARCH</name>
<keyword evidence="2" id="KW-1185">Reference proteome</keyword>
<dbReference type="EMBL" id="CP007536">
    <property type="protein sequence ID" value="AIC15557.1"/>
    <property type="molecule type" value="Genomic_DNA"/>
</dbReference>
<evidence type="ECO:0000313" key="2">
    <source>
        <dbReference type="Proteomes" id="UP000027093"/>
    </source>
</evidence>
<dbReference type="HOGENOM" id="CLU_2010164_0_0_2"/>
<gene>
    <name evidence="1" type="ORF">NVIE_013220</name>
</gene>
<protein>
    <submittedName>
        <fullName evidence="1">Uncharacterized protein</fullName>
    </submittedName>
</protein>
<dbReference type="AlphaFoldDB" id="A0A060HQW0"/>
<dbReference type="Proteomes" id="UP000027093">
    <property type="component" value="Chromosome"/>
</dbReference>
<evidence type="ECO:0000313" key="1">
    <source>
        <dbReference type="EMBL" id="AIC15557.1"/>
    </source>
</evidence>
<accession>A0A060HQW0</accession>
<dbReference type="GeneID" id="74946581"/>
<sequence length="123" mass="13627">MSTTATTAEIQEVVDKFNTLDNALKTVFPKVDPRMVVGLIIREKTEKRPIYTLETVIKPGQKIDSIRNDILNVTGMAPGFYLQNTKIIVTHALDLELLKRINDLDYVVSIKGSPYGAGGSSDF</sequence>
<reference evidence="1 2" key="1">
    <citation type="journal article" date="2014" name="Int. J. Syst. Evol. Microbiol.">
        <title>Nitrososphaera viennensis gen. nov., sp. nov., an aerobic and mesophilic, ammonia-oxidizing archaeon from soil and a member of the archaeal phylum Thaumarchaeota.</title>
        <authorList>
            <person name="Stieglmeier M."/>
            <person name="Klingl A."/>
            <person name="Alves R.J."/>
            <person name="Rittmann S.K."/>
            <person name="Melcher M."/>
            <person name="Leisch N."/>
            <person name="Schleper C."/>
        </authorList>
    </citation>
    <scope>NUCLEOTIDE SEQUENCE [LARGE SCALE GENOMIC DNA]</scope>
    <source>
        <strain evidence="1">EN76</strain>
    </source>
</reference>
<dbReference type="RefSeq" id="WP_075054536.1">
    <property type="nucleotide sequence ID" value="NZ_CP007536.1"/>
</dbReference>